<proteinExistence type="predicted"/>
<sequence length="102" mass="12017">MWKKVIRQTTVQNTILRNGLRLFQEHSWHQNKDSRTLLEISGQLHKVMQLHLNTKNLVVGVPGYGKEVTLLEVSEQDFVPHYHQIEQVHESNEGYFIRLKSI</sequence>
<comment type="caution">
    <text evidence="1">The sequence shown here is derived from an EMBL/GenBank/DDBJ whole genome shotgun (WGS) entry which is preliminary data.</text>
</comment>
<reference evidence="1 3" key="1">
    <citation type="submission" date="2013-02" db="EMBL/GenBank/DDBJ databases">
        <title>The Genome Sequence of Enterococcus malodoratus ATCC_43197.</title>
        <authorList>
            <consortium name="The Broad Institute Genome Sequencing Platform"/>
            <consortium name="The Broad Institute Genome Sequencing Center for Infectious Disease"/>
            <person name="Earl A.M."/>
            <person name="Gilmore M.S."/>
            <person name="Lebreton F."/>
            <person name="Walker B."/>
            <person name="Young S.K."/>
            <person name="Zeng Q."/>
            <person name="Gargeya S."/>
            <person name="Fitzgerald M."/>
            <person name="Haas B."/>
            <person name="Abouelleil A."/>
            <person name="Alvarado L."/>
            <person name="Arachchi H.M."/>
            <person name="Berlin A.M."/>
            <person name="Chapman S.B."/>
            <person name="Dewar J."/>
            <person name="Goldberg J."/>
            <person name="Griggs A."/>
            <person name="Gujja S."/>
            <person name="Hansen M."/>
            <person name="Howarth C."/>
            <person name="Imamovic A."/>
            <person name="Larimer J."/>
            <person name="McCowan C."/>
            <person name="Murphy C."/>
            <person name="Neiman D."/>
            <person name="Pearson M."/>
            <person name="Priest M."/>
            <person name="Roberts A."/>
            <person name="Saif S."/>
            <person name="Shea T."/>
            <person name="Sisk P."/>
            <person name="Sykes S."/>
            <person name="Wortman J."/>
            <person name="Nusbaum C."/>
            <person name="Birren B."/>
        </authorList>
    </citation>
    <scope>NUCLEOTIDE SEQUENCE [LARGE SCALE GENOMIC DNA]</scope>
    <source>
        <strain evidence="1 3">ATCC 43197</strain>
    </source>
</reference>
<keyword evidence="4" id="KW-1185">Reference proteome</keyword>
<organism evidence="1 3">
    <name type="scientific">Enterococcus malodoratus ATCC 43197</name>
    <dbReference type="NCBI Taxonomy" id="1158601"/>
    <lineage>
        <taxon>Bacteria</taxon>
        <taxon>Bacillati</taxon>
        <taxon>Bacillota</taxon>
        <taxon>Bacilli</taxon>
        <taxon>Lactobacillales</taxon>
        <taxon>Enterococcaceae</taxon>
        <taxon>Enterococcus</taxon>
    </lineage>
</organism>
<dbReference type="eggNOG" id="ENOG50306EU">
    <property type="taxonomic scope" value="Bacteria"/>
</dbReference>
<evidence type="ECO:0000313" key="2">
    <source>
        <dbReference type="EMBL" id="EOT70414.1"/>
    </source>
</evidence>
<evidence type="ECO:0000313" key="4">
    <source>
        <dbReference type="Proteomes" id="UP000014148"/>
    </source>
</evidence>
<reference evidence="2 4" key="2">
    <citation type="submission" date="2013-03" db="EMBL/GenBank/DDBJ databases">
        <title>The Genome Sequence of Enterococcus malodoratus ATCC_43197 (PacBio/Illumina hybrid assembly).</title>
        <authorList>
            <consortium name="The Broad Institute Genomics Platform"/>
            <consortium name="The Broad Institute Genome Sequencing Center for Infectious Disease"/>
            <person name="Earl A."/>
            <person name="Russ C."/>
            <person name="Gilmore M."/>
            <person name="Surin D."/>
            <person name="Walker B."/>
            <person name="Young S."/>
            <person name="Zeng Q."/>
            <person name="Gargeya S."/>
            <person name="Fitzgerald M."/>
            <person name="Haas B."/>
            <person name="Abouelleil A."/>
            <person name="Allen A.W."/>
            <person name="Alvarado L."/>
            <person name="Arachchi H.M."/>
            <person name="Berlin A.M."/>
            <person name="Chapman S.B."/>
            <person name="Gainer-Dewar J."/>
            <person name="Goldberg J."/>
            <person name="Griggs A."/>
            <person name="Gujja S."/>
            <person name="Hansen M."/>
            <person name="Howarth C."/>
            <person name="Imamovic A."/>
            <person name="Ireland A."/>
            <person name="Larimer J."/>
            <person name="McCowan C."/>
            <person name="Murphy C."/>
            <person name="Pearson M."/>
            <person name="Poon T.W."/>
            <person name="Priest M."/>
            <person name="Roberts A."/>
            <person name="Saif S."/>
            <person name="Shea T."/>
            <person name="Sisk P."/>
            <person name="Sykes S."/>
            <person name="Wortman J."/>
            <person name="Nusbaum C."/>
            <person name="Birren B."/>
        </authorList>
    </citation>
    <scope>NUCLEOTIDE SEQUENCE [LARGE SCALE GENOMIC DNA]</scope>
    <source>
        <strain evidence="2 4">ATCC 43197</strain>
    </source>
</reference>
<dbReference type="RefSeq" id="WP_010742618.1">
    <property type="nucleotide sequence ID" value="NZ_KB946253.1"/>
</dbReference>
<dbReference type="EMBL" id="ASWA01000002">
    <property type="protein sequence ID" value="EOT70414.1"/>
    <property type="molecule type" value="Genomic_DNA"/>
</dbReference>
<dbReference type="EMBL" id="AJAK01000030">
    <property type="protein sequence ID" value="EOH72261.1"/>
    <property type="molecule type" value="Genomic_DNA"/>
</dbReference>
<accession>R2QUV1</accession>
<protein>
    <submittedName>
        <fullName evidence="1">Uncharacterized protein</fullName>
    </submittedName>
</protein>
<gene>
    <name evidence="2" type="ORF">I585_01894</name>
    <name evidence="1" type="ORF">UAI_03845</name>
</gene>
<dbReference type="Proteomes" id="UP000014148">
    <property type="component" value="Unassembled WGS sequence"/>
</dbReference>
<dbReference type="STRING" id="71451.RV07_GL000364"/>
<dbReference type="AlphaFoldDB" id="R2QUV1"/>
<dbReference type="GeneID" id="79786562"/>
<dbReference type="Proteomes" id="UP000013783">
    <property type="component" value="Unassembled WGS sequence"/>
</dbReference>
<dbReference type="PATRIC" id="fig|1158601.3.peg.3813"/>
<name>R2QUV1_9ENTE</name>
<evidence type="ECO:0000313" key="3">
    <source>
        <dbReference type="Proteomes" id="UP000013783"/>
    </source>
</evidence>
<evidence type="ECO:0000313" key="1">
    <source>
        <dbReference type="EMBL" id="EOH72261.1"/>
    </source>
</evidence>
<dbReference type="OrthoDB" id="2184877at2"/>